<evidence type="ECO:0000256" key="2">
    <source>
        <dbReference type="SAM" id="MobiDB-lite"/>
    </source>
</evidence>
<dbReference type="Pfam" id="PF02493">
    <property type="entry name" value="MORN"/>
    <property type="match status" value="11"/>
</dbReference>
<name>A0AAD1U0I7_EUPCR</name>
<evidence type="ECO:0000313" key="3">
    <source>
        <dbReference type="EMBL" id="CAI2359740.1"/>
    </source>
</evidence>
<dbReference type="SUPFAM" id="SSF82185">
    <property type="entry name" value="Histone H3 K4-specific methyltransferase SET7/9 N-terminal domain"/>
    <property type="match status" value="3"/>
</dbReference>
<sequence length="695" mass="80720">MEAHINSENPFIAQRNEENEHQDEGGFYSAGFTEDEKYDENYGDGGISVNLMAQHRGSPDSRHGAEQKHKTLHKLQKNEDNAQDGLIGFRKSPSQERSRSGSNPRNERKERMLMNNQQETPEMDNKKKNNAKLKKKMKLKDLETKLMSGLFSFETLKKEGYKMMEITYRNSIYYGQVKEFEDARCHKEGKGILLYDSGRVYEGNWKNNKREGIGYERFQSSGNEGSSQDLKDNTDCDIYQGEYMMGRAHGRGVYVWQNGETYDGEWYKGMRQGKGIWKGINNQYYDGEWSKGKAHGFGVHLWSNGDKYDGEWYRSLKHGKGKDYFHNGDTYEGEYRYGKFEGIGTYKYSKGAIYVGQFKDGCKHGKGEWQEKEDGGASYEGEYLADKKHGIGIYKWPSGNEYRGNYVNDKREGYGEMYWTDGSFYKGEWKEGIQNGKGKMTFSDGTVREGQFVNNMYVEPGNYQFSNEKNDPNDAFNRSVYSHMPRAIFTAMHDRDKSYGDQSSEYRRRYSNAGDARNSHSLSLQNIGKQKLIPRRDNSMDQVNERFEYEEESRNVSRLMNPYANNDAEEYDSDYMGPRKPFMREDRSTSPPEHDPAFRVNRYKSVGVQESNDSFVLPKITQKKSAKKEKKQSPGKINNRFLKKYPQLFKGVRRGGRPRKEKAGKGLKVLTYKPWIPSSVKYQYFGDIAQKYKVY</sequence>
<dbReference type="InterPro" id="IPR003409">
    <property type="entry name" value="MORN"/>
</dbReference>
<dbReference type="Proteomes" id="UP001295684">
    <property type="component" value="Unassembled WGS sequence"/>
</dbReference>
<dbReference type="EMBL" id="CAMPGE010000973">
    <property type="protein sequence ID" value="CAI2359740.1"/>
    <property type="molecule type" value="Genomic_DNA"/>
</dbReference>
<dbReference type="AlphaFoldDB" id="A0AAD1U0I7"/>
<keyword evidence="1" id="KW-0677">Repeat</keyword>
<protein>
    <recommendedName>
        <fullName evidence="5">Phosphatidylinositol-4-phosphate 5-kinase</fullName>
    </recommendedName>
</protein>
<evidence type="ECO:0008006" key="5">
    <source>
        <dbReference type="Google" id="ProtNLM"/>
    </source>
</evidence>
<dbReference type="SMART" id="SM00698">
    <property type="entry name" value="MORN"/>
    <property type="match status" value="11"/>
</dbReference>
<gene>
    <name evidence="3" type="ORF">ECRASSUSDP1_LOCUS1033</name>
</gene>
<comment type="caution">
    <text evidence="3">The sequence shown here is derived from an EMBL/GenBank/DDBJ whole genome shotgun (WGS) entry which is preliminary data.</text>
</comment>
<evidence type="ECO:0000256" key="1">
    <source>
        <dbReference type="ARBA" id="ARBA00022737"/>
    </source>
</evidence>
<organism evidence="3 4">
    <name type="scientific">Euplotes crassus</name>
    <dbReference type="NCBI Taxonomy" id="5936"/>
    <lineage>
        <taxon>Eukaryota</taxon>
        <taxon>Sar</taxon>
        <taxon>Alveolata</taxon>
        <taxon>Ciliophora</taxon>
        <taxon>Intramacronucleata</taxon>
        <taxon>Spirotrichea</taxon>
        <taxon>Hypotrichia</taxon>
        <taxon>Euplotida</taxon>
        <taxon>Euplotidae</taxon>
        <taxon>Moneuplotes</taxon>
    </lineage>
</organism>
<reference evidence="3" key="1">
    <citation type="submission" date="2023-07" db="EMBL/GenBank/DDBJ databases">
        <authorList>
            <consortium name="AG Swart"/>
            <person name="Singh M."/>
            <person name="Singh A."/>
            <person name="Seah K."/>
            <person name="Emmerich C."/>
        </authorList>
    </citation>
    <scope>NUCLEOTIDE SEQUENCE</scope>
    <source>
        <strain evidence="3">DP1</strain>
    </source>
</reference>
<evidence type="ECO:0000313" key="4">
    <source>
        <dbReference type="Proteomes" id="UP001295684"/>
    </source>
</evidence>
<keyword evidence="4" id="KW-1185">Reference proteome</keyword>
<feature type="compositionally biased region" description="Basic and acidic residues" evidence="2">
    <location>
        <begin position="57"/>
        <end position="69"/>
    </location>
</feature>
<proteinExistence type="predicted"/>
<dbReference type="PANTHER" id="PTHR23084">
    <property type="entry name" value="PHOSPHATIDYLINOSITOL-4-PHOSPHATE 5-KINASE RELATED"/>
    <property type="match status" value="1"/>
</dbReference>
<feature type="compositionally biased region" description="Basic and acidic residues" evidence="2">
    <location>
        <begin position="15"/>
        <end position="24"/>
    </location>
</feature>
<dbReference type="PANTHER" id="PTHR23084:SF263">
    <property type="entry name" value="MORN REPEAT-CONTAINING PROTEIN 1"/>
    <property type="match status" value="1"/>
</dbReference>
<dbReference type="Gene3D" id="2.20.110.10">
    <property type="entry name" value="Histone H3 K4-specific methyltransferase SET7/9 N-terminal domain"/>
    <property type="match status" value="4"/>
</dbReference>
<feature type="compositionally biased region" description="Basic and acidic residues" evidence="2">
    <location>
        <begin position="93"/>
        <end position="112"/>
    </location>
</feature>
<feature type="region of interest" description="Disordered" evidence="2">
    <location>
        <begin position="1"/>
        <end position="127"/>
    </location>
</feature>
<accession>A0AAD1U0I7</accession>